<dbReference type="EMBL" id="ML119740">
    <property type="protein sequence ID" value="RPA76651.1"/>
    <property type="molecule type" value="Genomic_DNA"/>
</dbReference>
<evidence type="ECO:0000313" key="2">
    <source>
        <dbReference type="Proteomes" id="UP000275078"/>
    </source>
</evidence>
<sequence length="134" mass="14872">MVVKESGLPDSLSPHMRSLLLRKEAGNVLQICWIAEEEGGRLSEPDLVVSAWNAVRDRLSCGVIPVSCRAQMPQRKWLMSKRCYSIYGRGNMTFPPRPNQDDVGNAGGVRAPVAWSGDVHLRQAFSTPYLSSCR</sequence>
<accession>A0A3N4HXE9</accession>
<proteinExistence type="predicted"/>
<reference evidence="1 2" key="1">
    <citation type="journal article" date="2018" name="Nat. Ecol. Evol.">
        <title>Pezizomycetes genomes reveal the molecular basis of ectomycorrhizal truffle lifestyle.</title>
        <authorList>
            <person name="Murat C."/>
            <person name="Payen T."/>
            <person name="Noel B."/>
            <person name="Kuo A."/>
            <person name="Morin E."/>
            <person name="Chen J."/>
            <person name="Kohler A."/>
            <person name="Krizsan K."/>
            <person name="Balestrini R."/>
            <person name="Da Silva C."/>
            <person name="Montanini B."/>
            <person name="Hainaut M."/>
            <person name="Levati E."/>
            <person name="Barry K.W."/>
            <person name="Belfiori B."/>
            <person name="Cichocki N."/>
            <person name="Clum A."/>
            <person name="Dockter R.B."/>
            <person name="Fauchery L."/>
            <person name="Guy J."/>
            <person name="Iotti M."/>
            <person name="Le Tacon F."/>
            <person name="Lindquist E.A."/>
            <person name="Lipzen A."/>
            <person name="Malagnac F."/>
            <person name="Mello A."/>
            <person name="Molinier V."/>
            <person name="Miyauchi S."/>
            <person name="Poulain J."/>
            <person name="Riccioni C."/>
            <person name="Rubini A."/>
            <person name="Sitrit Y."/>
            <person name="Splivallo R."/>
            <person name="Traeger S."/>
            <person name="Wang M."/>
            <person name="Zifcakova L."/>
            <person name="Wipf D."/>
            <person name="Zambonelli A."/>
            <person name="Paolocci F."/>
            <person name="Nowrousian M."/>
            <person name="Ottonello S."/>
            <person name="Baldrian P."/>
            <person name="Spatafora J.W."/>
            <person name="Henrissat B."/>
            <person name="Nagy L.G."/>
            <person name="Aury J.M."/>
            <person name="Wincker P."/>
            <person name="Grigoriev I.V."/>
            <person name="Bonfante P."/>
            <person name="Martin F.M."/>
        </authorList>
    </citation>
    <scope>NUCLEOTIDE SEQUENCE [LARGE SCALE GENOMIC DNA]</scope>
    <source>
        <strain evidence="1 2">RN42</strain>
    </source>
</reference>
<gene>
    <name evidence="1" type="ORF">BJ508DRAFT_351405</name>
</gene>
<organism evidence="1 2">
    <name type="scientific">Ascobolus immersus RN42</name>
    <dbReference type="NCBI Taxonomy" id="1160509"/>
    <lineage>
        <taxon>Eukaryota</taxon>
        <taxon>Fungi</taxon>
        <taxon>Dikarya</taxon>
        <taxon>Ascomycota</taxon>
        <taxon>Pezizomycotina</taxon>
        <taxon>Pezizomycetes</taxon>
        <taxon>Pezizales</taxon>
        <taxon>Ascobolaceae</taxon>
        <taxon>Ascobolus</taxon>
    </lineage>
</organism>
<protein>
    <submittedName>
        <fullName evidence="1">Uncharacterized protein</fullName>
    </submittedName>
</protein>
<name>A0A3N4HXE9_ASCIM</name>
<keyword evidence="2" id="KW-1185">Reference proteome</keyword>
<dbReference type="AlphaFoldDB" id="A0A3N4HXE9"/>
<evidence type="ECO:0000313" key="1">
    <source>
        <dbReference type="EMBL" id="RPA76651.1"/>
    </source>
</evidence>
<dbReference type="Proteomes" id="UP000275078">
    <property type="component" value="Unassembled WGS sequence"/>
</dbReference>